<dbReference type="SUPFAM" id="SSF53335">
    <property type="entry name" value="S-adenosyl-L-methionine-dependent methyltransferases"/>
    <property type="match status" value="1"/>
</dbReference>
<keyword evidence="15" id="KW-1185">Reference proteome</keyword>
<keyword evidence="7 11" id="KW-0156">Chromatin regulator</keyword>
<dbReference type="PANTHER" id="PTHR21451">
    <property type="entry name" value="HISTONE H3 METHYLTRANSFERASE"/>
    <property type="match status" value="1"/>
</dbReference>
<dbReference type="GO" id="GO:0006281">
    <property type="term" value="P:DNA repair"/>
    <property type="evidence" value="ECO:0007669"/>
    <property type="project" value="TreeGrafter"/>
</dbReference>
<dbReference type="PROSITE" id="PS51569">
    <property type="entry name" value="DOT1"/>
    <property type="match status" value="1"/>
</dbReference>
<evidence type="ECO:0000256" key="7">
    <source>
        <dbReference type="ARBA" id="ARBA00022853"/>
    </source>
</evidence>
<dbReference type="EMBL" id="JAHMUF010000006">
    <property type="protein sequence ID" value="KAG7194568.1"/>
    <property type="molecule type" value="Genomic_DNA"/>
</dbReference>
<dbReference type="OrthoDB" id="443402at2759"/>
<feature type="compositionally biased region" description="Basic residues" evidence="12">
    <location>
        <begin position="587"/>
        <end position="600"/>
    </location>
</feature>
<keyword evidence="6 11" id="KW-0949">S-adenosyl-L-methionine</keyword>
<keyword evidence="4 11" id="KW-0489">Methyltransferase</keyword>
<name>A0A9P7VB61_9ASCO</name>
<sequence length="1189" mass="138162">MEMVETEEGLDINNVSNHSAELLVSASESSCSTTSTIPISIGSPLTPVSDDFPMPTITSLLKDATTIMEIPKYVGWTVEEFKQLRWLIVNDLTRSSLASTFPTKDILDIVDKIKLRVYDTEKIPWTEPEIMLVYQYLRLGLPLSSTEFPLRSPTKCKQLNTLCMEISDAMKTSEWTVQDVVDFHMALEYEFTTSYIQFLWPHKPIESVLKVINSISVNFPRSLKEELYLNLPEETRSLNEYRAEFPQRIKANKFPAHPRQHIVHETIEIERNGQLYDRVVDISNLRDLSDIYPLEIIDECIDNDLTKSCLQSMFPGEDITNIVQQVMKRINNNADGDDQQEIPFTRGERLRMKKFAADQVPMDTIFNEFPLRTPEYLTRKYKELCLVSHRQRTFKNSYEKLIYEAKWYASMEDSSTSSRSSRRRRRGNEVDLDNLEEEARSISQRKKKTQVSVLSQEEKAKRSAARRVKQEQLAEERRKKRQEKAQLLEYRRQNGLIRPKMEPKTLLTQLKEANDYFMTVAGDRQRINEGEVRRRKRTEHFQPEYNVKIKSLVTKKTLRQLQKEKIKLEKKKLREELKKKREQVRVEKHKKKQSKKRKSNNTKIKIEEQLDDLAEEEVDIKEESPEVQDEISPFDPDDIVRDTLVPLNGRELFIDSIYKAEPFIHKVEYVDNCPSELMTQASTQINTIDTLAADIVTNHIFYYRDLPISFPPLTVMDETTSKPIPNVNNKVNLRFLLYPQHCEQFVLGSPKSNELDPIYEIQKFFQLHYGLYFSHSEKLKKIIVEDYCAKLDHYVDENDFSEFMFIIDKWNKLMIELSPNDIVIDDDQEDINKAVRIYSTRYEEAKQPTAVDLRLDVFFSEMLRKPNDQPDSEEIEHPSPIYDIVTPSIKIVTPPLSGTEEEFKTSINKVSTKREGGPKIEEPQNIQQGLSSYSNANYMKPKSYNKDIFDRLREKSTISRFTTQQIFLRVYSRVVSIDSRKLRSYKAFTAEVYGELLPSFMSEVLTKVNFQPHQKFYDLGSGVGNTAFQAALEFGGQCCGGCELMEHASKLTTLQQNLLNKHLVLFGMKPLNLDFALLQSFVDNEAVRKVALEADVLLVNNYLFDGMLNNEVGRLLYGLKTGTKIISLRNFIAPRYRASGDSIFDRLKVEKHEVSDFLSVSWTANKVPYFISTVQENICPEYLGTHTPE</sequence>
<evidence type="ECO:0000313" key="15">
    <source>
        <dbReference type="Proteomes" id="UP000790833"/>
    </source>
</evidence>
<evidence type="ECO:0000256" key="4">
    <source>
        <dbReference type="ARBA" id="ARBA00022603"/>
    </source>
</evidence>
<dbReference type="InterPro" id="IPR030445">
    <property type="entry name" value="H3-K79_meTrfase"/>
</dbReference>
<comment type="similarity">
    <text evidence="11">Belongs to the class I-like SAM-binding methyltransferase superfamily. DOT1 family.</text>
</comment>
<dbReference type="RefSeq" id="XP_043050115.1">
    <property type="nucleotide sequence ID" value="XM_043194918.1"/>
</dbReference>
<accession>A0A9P7VB61</accession>
<dbReference type="GO" id="GO:0140956">
    <property type="term" value="F:histone H3K79 trimethyltransferase activity"/>
    <property type="evidence" value="ECO:0007669"/>
    <property type="project" value="UniProtKB-EC"/>
</dbReference>
<comment type="subcellular location">
    <subcellularLocation>
        <location evidence="1 11">Nucleus</location>
    </subcellularLocation>
</comment>
<evidence type="ECO:0000259" key="13">
    <source>
        <dbReference type="PROSITE" id="PS51569"/>
    </source>
</evidence>
<dbReference type="GeneID" id="66117613"/>
<feature type="region of interest" description="Disordered" evidence="12">
    <location>
        <begin position="413"/>
        <end position="482"/>
    </location>
</feature>
<protein>
    <recommendedName>
        <fullName evidence="3 11">Histone-lysine N-methyltransferase, H3 lysine-79 specific</fullName>
        <ecNumber evidence="2 11">2.1.1.360</ecNumber>
    </recommendedName>
    <alternativeName>
        <fullName evidence="9 11">Histone H3-K79 methyltransferase</fullName>
    </alternativeName>
</protein>
<feature type="domain" description="DOT1" evidence="13">
    <location>
        <begin position="873"/>
        <end position="1187"/>
    </location>
</feature>
<evidence type="ECO:0000313" key="14">
    <source>
        <dbReference type="EMBL" id="KAG7194568.1"/>
    </source>
</evidence>
<comment type="miscellaneous">
    <text evidence="11">In contrast to other lysine histone methyltransferases, it does not contain a SET domain, suggesting the existence of another mechanism for methylation of lysine residues of histones.</text>
</comment>
<organism evidence="14 15">
    <name type="scientific">Scheffersomyces spartinae</name>
    <dbReference type="NCBI Taxonomy" id="45513"/>
    <lineage>
        <taxon>Eukaryota</taxon>
        <taxon>Fungi</taxon>
        <taxon>Dikarya</taxon>
        <taxon>Ascomycota</taxon>
        <taxon>Saccharomycotina</taxon>
        <taxon>Pichiomycetes</taxon>
        <taxon>Debaryomycetaceae</taxon>
        <taxon>Scheffersomyces</taxon>
    </lineage>
</organism>
<comment type="function">
    <text evidence="11">Histone methyltransferase that specifically trimethylates histone H3 to form H3K79me3. This methylation is required for telomere silencing and for the pachytene checkpoint during the meiotic cell cycle by allowing the recruitment of RAD9 to double strand breaks. Nucleosomes are preferred as substrate compared to free histone.</text>
</comment>
<feature type="region of interest" description="Disordered" evidence="12">
    <location>
        <begin position="580"/>
        <end position="603"/>
    </location>
</feature>
<dbReference type="InterPro" id="IPR029063">
    <property type="entry name" value="SAM-dependent_MTases_sf"/>
</dbReference>
<dbReference type="GO" id="GO:0000077">
    <property type="term" value="P:DNA damage checkpoint signaling"/>
    <property type="evidence" value="ECO:0007669"/>
    <property type="project" value="TreeGrafter"/>
</dbReference>
<evidence type="ECO:0000256" key="2">
    <source>
        <dbReference type="ARBA" id="ARBA00012190"/>
    </source>
</evidence>
<comment type="activity regulation">
    <text evidence="11">Ubiquitination of histone H2B to form H2BK123ub1 is required for efficient DOT1 methyltransferase activity on histone H3.</text>
</comment>
<evidence type="ECO:0000256" key="9">
    <source>
        <dbReference type="ARBA" id="ARBA00029821"/>
    </source>
</evidence>
<evidence type="ECO:0000256" key="11">
    <source>
        <dbReference type="RuleBase" id="RU271113"/>
    </source>
</evidence>
<reference evidence="14" key="1">
    <citation type="submission" date="2021-03" db="EMBL/GenBank/DDBJ databases">
        <authorList>
            <person name="Palmer J.M."/>
        </authorList>
    </citation>
    <scope>NUCLEOTIDE SEQUENCE</scope>
    <source>
        <strain evidence="14">ARV_011</strain>
    </source>
</reference>
<dbReference type="EC" id="2.1.1.360" evidence="2 11"/>
<comment type="catalytic activity">
    <reaction evidence="10 11">
        <text>L-lysyl(79)-[histone H3] + 3 S-adenosyl-L-methionine = N(6),N(6),N(6)-trimethyl-L-lysyl(79)-[histone H3] + 3 S-adenosyl-L-homocysteine + 3 H(+)</text>
        <dbReference type="Rhea" id="RHEA:60328"/>
        <dbReference type="Rhea" id="RHEA-COMP:15549"/>
        <dbReference type="Rhea" id="RHEA-COMP:15552"/>
        <dbReference type="ChEBI" id="CHEBI:15378"/>
        <dbReference type="ChEBI" id="CHEBI:29969"/>
        <dbReference type="ChEBI" id="CHEBI:57856"/>
        <dbReference type="ChEBI" id="CHEBI:59789"/>
        <dbReference type="ChEBI" id="CHEBI:61961"/>
        <dbReference type="EC" id="2.1.1.360"/>
    </reaction>
</comment>
<evidence type="ECO:0000256" key="6">
    <source>
        <dbReference type="ARBA" id="ARBA00022691"/>
    </source>
</evidence>
<dbReference type="Gene3D" id="3.40.50.150">
    <property type="entry name" value="Vaccinia Virus protein VP39"/>
    <property type="match status" value="1"/>
</dbReference>
<evidence type="ECO:0000256" key="10">
    <source>
        <dbReference type="ARBA" id="ARBA00047770"/>
    </source>
</evidence>
<keyword evidence="8 11" id="KW-0539">Nucleus</keyword>
<dbReference type="AlphaFoldDB" id="A0A9P7VB61"/>
<evidence type="ECO:0000256" key="5">
    <source>
        <dbReference type="ARBA" id="ARBA00022679"/>
    </source>
</evidence>
<dbReference type="Gene3D" id="1.10.260.170">
    <property type="match status" value="1"/>
</dbReference>
<evidence type="ECO:0000256" key="8">
    <source>
        <dbReference type="ARBA" id="ARBA00023242"/>
    </source>
</evidence>
<keyword evidence="5 11" id="KW-0808">Transferase</keyword>
<dbReference type="GO" id="GO:0005634">
    <property type="term" value="C:nucleus"/>
    <property type="evidence" value="ECO:0007669"/>
    <property type="project" value="UniProtKB-SubCell"/>
</dbReference>
<dbReference type="InterPro" id="IPR025789">
    <property type="entry name" value="DOT1_dom"/>
</dbReference>
<dbReference type="PANTHER" id="PTHR21451:SF0">
    <property type="entry name" value="HISTONE-LYSINE N-METHYLTRANSFERASE, H3 LYSINE-79 SPECIFIC"/>
    <property type="match status" value="1"/>
</dbReference>
<proteinExistence type="inferred from homology"/>
<evidence type="ECO:0000256" key="3">
    <source>
        <dbReference type="ARBA" id="ARBA00020987"/>
    </source>
</evidence>
<dbReference type="Proteomes" id="UP000790833">
    <property type="component" value="Unassembled WGS sequence"/>
</dbReference>
<dbReference type="GO" id="GO:0032259">
    <property type="term" value="P:methylation"/>
    <property type="evidence" value="ECO:0007669"/>
    <property type="project" value="UniProtKB-KW"/>
</dbReference>
<feature type="compositionally biased region" description="Basic and acidic residues" evidence="12">
    <location>
        <begin position="468"/>
        <end position="482"/>
    </location>
</feature>
<dbReference type="Pfam" id="PF08123">
    <property type="entry name" value="DOT1"/>
    <property type="match status" value="1"/>
</dbReference>
<evidence type="ECO:0000256" key="1">
    <source>
        <dbReference type="ARBA" id="ARBA00004123"/>
    </source>
</evidence>
<evidence type="ECO:0000256" key="12">
    <source>
        <dbReference type="SAM" id="MobiDB-lite"/>
    </source>
</evidence>
<gene>
    <name evidence="14" type="primary">DOT1</name>
    <name evidence="14" type="ORF">KQ657_004239</name>
</gene>
<comment type="caution">
    <text evidence="14">The sequence shown here is derived from an EMBL/GenBank/DDBJ whole genome shotgun (WGS) entry which is preliminary data.</text>
</comment>